<accession>A0A0A8ZWY6</accession>
<organism evidence="1">
    <name type="scientific">Arundo donax</name>
    <name type="common">Giant reed</name>
    <name type="synonym">Donax arundinaceus</name>
    <dbReference type="NCBI Taxonomy" id="35708"/>
    <lineage>
        <taxon>Eukaryota</taxon>
        <taxon>Viridiplantae</taxon>
        <taxon>Streptophyta</taxon>
        <taxon>Embryophyta</taxon>
        <taxon>Tracheophyta</taxon>
        <taxon>Spermatophyta</taxon>
        <taxon>Magnoliopsida</taxon>
        <taxon>Liliopsida</taxon>
        <taxon>Poales</taxon>
        <taxon>Poaceae</taxon>
        <taxon>PACMAD clade</taxon>
        <taxon>Arundinoideae</taxon>
        <taxon>Arundineae</taxon>
        <taxon>Arundo</taxon>
    </lineage>
</organism>
<reference evidence="1" key="2">
    <citation type="journal article" date="2015" name="Data Brief">
        <title>Shoot transcriptome of the giant reed, Arundo donax.</title>
        <authorList>
            <person name="Barrero R.A."/>
            <person name="Guerrero F.D."/>
            <person name="Moolhuijzen P."/>
            <person name="Goolsby J.A."/>
            <person name="Tidwell J."/>
            <person name="Bellgard S.E."/>
            <person name="Bellgard M.I."/>
        </authorList>
    </citation>
    <scope>NUCLEOTIDE SEQUENCE</scope>
    <source>
        <tissue evidence="1">Shoot tissue taken approximately 20 cm above the soil surface</tissue>
    </source>
</reference>
<proteinExistence type="predicted"/>
<dbReference type="EMBL" id="GBRH01254006">
    <property type="protein sequence ID" value="JAD43889.1"/>
    <property type="molecule type" value="Transcribed_RNA"/>
</dbReference>
<evidence type="ECO:0000313" key="1">
    <source>
        <dbReference type="EMBL" id="JAD43889.1"/>
    </source>
</evidence>
<name>A0A0A8ZWY6_ARUDO</name>
<sequence>MNMINVIFADYS</sequence>
<protein>
    <submittedName>
        <fullName evidence="1">Uncharacterized protein</fullName>
    </submittedName>
</protein>
<reference evidence="1" key="1">
    <citation type="submission" date="2014-09" db="EMBL/GenBank/DDBJ databases">
        <authorList>
            <person name="Magalhaes I.L.F."/>
            <person name="Oliveira U."/>
            <person name="Santos F.R."/>
            <person name="Vidigal T.H.D.A."/>
            <person name="Brescovit A.D."/>
            <person name="Santos A.J."/>
        </authorList>
    </citation>
    <scope>NUCLEOTIDE SEQUENCE</scope>
    <source>
        <tissue evidence="1">Shoot tissue taken approximately 20 cm above the soil surface</tissue>
    </source>
</reference>